<sequence>MIWWLILSALTAIPMVRLLPHFGIHKYWAAACLIPFGTLGLLWWMGIKLQELEKL</sequence>
<dbReference type="STRING" id="74348.SAMN04488523_10964"/>
<keyword evidence="1" id="KW-0812">Transmembrane</keyword>
<keyword evidence="3" id="KW-1185">Reference proteome</keyword>
<name>A0A1I2CB91_9RHOB</name>
<protein>
    <submittedName>
        <fullName evidence="2">Uncharacterized protein</fullName>
    </submittedName>
</protein>
<reference evidence="3" key="1">
    <citation type="submission" date="2016-10" db="EMBL/GenBank/DDBJ databases">
        <authorList>
            <person name="Varghese N."/>
            <person name="Submissions S."/>
        </authorList>
    </citation>
    <scope>NUCLEOTIDE SEQUENCE [LARGE SCALE GENOMIC DNA]</scope>
    <source>
        <strain evidence="3">DSM 11443</strain>
    </source>
</reference>
<keyword evidence="1" id="KW-0472">Membrane</keyword>
<feature type="transmembrane region" description="Helical" evidence="1">
    <location>
        <begin position="28"/>
        <end position="47"/>
    </location>
</feature>
<proteinExistence type="predicted"/>
<evidence type="ECO:0000256" key="1">
    <source>
        <dbReference type="SAM" id="Phobius"/>
    </source>
</evidence>
<keyword evidence="1" id="KW-1133">Transmembrane helix</keyword>
<evidence type="ECO:0000313" key="2">
    <source>
        <dbReference type="EMBL" id="SFE65609.1"/>
    </source>
</evidence>
<dbReference type="AlphaFoldDB" id="A0A1I2CB91"/>
<dbReference type="Proteomes" id="UP000198977">
    <property type="component" value="Unassembled WGS sequence"/>
</dbReference>
<dbReference type="RefSeq" id="WP_177209480.1">
    <property type="nucleotide sequence ID" value="NZ_FOMW01000009.1"/>
</dbReference>
<evidence type="ECO:0000313" key="3">
    <source>
        <dbReference type="Proteomes" id="UP000198977"/>
    </source>
</evidence>
<organism evidence="2 3">
    <name type="scientific">Sulfitobacter brevis</name>
    <dbReference type="NCBI Taxonomy" id="74348"/>
    <lineage>
        <taxon>Bacteria</taxon>
        <taxon>Pseudomonadati</taxon>
        <taxon>Pseudomonadota</taxon>
        <taxon>Alphaproteobacteria</taxon>
        <taxon>Rhodobacterales</taxon>
        <taxon>Roseobacteraceae</taxon>
        <taxon>Sulfitobacter</taxon>
    </lineage>
</organism>
<gene>
    <name evidence="2" type="ORF">SAMN04488523_10964</name>
</gene>
<accession>A0A1I2CB91</accession>
<dbReference type="EMBL" id="FOMW01000009">
    <property type="protein sequence ID" value="SFE65609.1"/>
    <property type="molecule type" value="Genomic_DNA"/>
</dbReference>